<sequence>MLSEETLELLHLLNTPYFHTEDRKQLFKVSPTRVDADEYHQPQQNLLEDLHMSQSSDSNNDFFQSSQTNSFQLSSPISDIDSPSENDGQSVSLSDSESAPLDANKPPNSTANPKKRKKEITKEIKNKQELVSFLTRKPTPGVGYRLDQFARYGSFFISGWSPNTMSTIQSKKPPRVVIKKSLFDFCENHTGKTKKNIRRSFASFMNNIGFVNESRYKRGKMIFRPAKEGEIQKRPSRKK</sequence>
<feature type="compositionally biased region" description="Low complexity" evidence="1">
    <location>
        <begin position="74"/>
        <end position="83"/>
    </location>
</feature>
<keyword evidence="3" id="KW-1185">Reference proteome</keyword>
<evidence type="ECO:0000256" key="1">
    <source>
        <dbReference type="SAM" id="MobiDB-lite"/>
    </source>
</evidence>
<comment type="caution">
    <text evidence="2">The sequence shown here is derived from an EMBL/GenBank/DDBJ whole genome shotgun (WGS) entry which is preliminary data.</text>
</comment>
<dbReference type="EMBL" id="JAPDFW010000057">
    <property type="protein sequence ID" value="KAJ5077559.1"/>
    <property type="molecule type" value="Genomic_DNA"/>
</dbReference>
<evidence type="ECO:0000313" key="3">
    <source>
        <dbReference type="Proteomes" id="UP001149090"/>
    </source>
</evidence>
<evidence type="ECO:0000313" key="2">
    <source>
        <dbReference type="EMBL" id="KAJ5077559.1"/>
    </source>
</evidence>
<organism evidence="2 3">
    <name type="scientific">Anaeramoeba ignava</name>
    <name type="common">Anaerobic marine amoeba</name>
    <dbReference type="NCBI Taxonomy" id="1746090"/>
    <lineage>
        <taxon>Eukaryota</taxon>
        <taxon>Metamonada</taxon>
        <taxon>Anaeramoebidae</taxon>
        <taxon>Anaeramoeba</taxon>
    </lineage>
</organism>
<reference evidence="2" key="1">
    <citation type="submission" date="2022-10" db="EMBL/GenBank/DDBJ databases">
        <title>Novel sulphate-reducing endosymbionts in the free-living metamonad Anaeramoeba.</title>
        <authorList>
            <person name="Jerlstrom-Hultqvist J."/>
            <person name="Cepicka I."/>
            <person name="Gallot-Lavallee L."/>
            <person name="Salas-Leiva D."/>
            <person name="Curtis B.A."/>
            <person name="Zahonova K."/>
            <person name="Pipaliya S."/>
            <person name="Dacks J."/>
            <person name="Roger A.J."/>
        </authorList>
    </citation>
    <scope>NUCLEOTIDE SEQUENCE</scope>
    <source>
        <strain evidence="2">BMAN</strain>
    </source>
</reference>
<feature type="compositionally biased region" description="Polar residues" evidence="1">
    <location>
        <begin position="85"/>
        <end position="97"/>
    </location>
</feature>
<gene>
    <name evidence="2" type="ORF">M0811_05658</name>
</gene>
<dbReference type="Proteomes" id="UP001149090">
    <property type="component" value="Unassembled WGS sequence"/>
</dbReference>
<accession>A0A9Q0REX9</accession>
<dbReference type="AlphaFoldDB" id="A0A9Q0REX9"/>
<name>A0A9Q0REX9_ANAIG</name>
<protein>
    <submittedName>
        <fullName evidence="2">Uncharacterized protein</fullName>
    </submittedName>
</protein>
<proteinExistence type="predicted"/>
<feature type="compositionally biased region" description="Low complexity" evidence="1">
    <location>
        <begin position="53"/>
        <end position="66"/>
    </location>
</feature>
<feature type="region of interest" description="Disordered" evidence="1">
    <location>
        <begin position="53"/>
        <end position="119"/>
    </location>
</feature>